<dbReference type="PANTHER" id="PTHR36924">
    <property type="entry name" value="ANTITOXIN HIGA-1"/>
    <property type="match status" value="1"/>
</dbReference>
<accession>A0A845GK11</accession>
<dbReference type="InterPro" id="IPR013430">
    <property type="entry name" value="Toxin_antidote_HigA"/>
</dbReference>
<dbReference type="SUPFAM" id="SSF47413">
    <property type="entry name" value="lambda repressor-like DNA-binding domains"/>
    <property type="match status" value="1"/>
</dbReference>
<comment type="caution">
    <text evidence="2">The sequence shown here is derived from an EMBL/GenBank/DDBJ whole genome shotgun (WGS) entry which is preliminary data.</text>
</comment>
<sequence>MIRSFASTNQENDMSAYLQEIHPGEILREEFMKPVGLSEAELVAVLDVPSADIIALIAETGPVTQNLARALAAHFKVSVQFWLNLQAAYDAGMKENGGRQ</sequence>
<dbReference type="AlphaFoldDB" id="A0A845GK11"/>
<evidence type="ECO:0000256" key="1">
    <source>
        <dbReference type="ARBA" id="ARBA00023125"/>
    </source>
</evidence>
<dbReference type="Proteomes" id="UP000447355">
    <property type="component" value="Unassembled WGS sequence"/>
</dbReference>
<dbReference type="InterPro" id="IPR010982">
    <property type="entry name" value="Lambda_DNA-bd_dom_sf"/>
</dbReference>
<reference evidence="2" key="1">
    <citation type="submission" date="2019-12" db="EMBL/GenBank/DDBJ databases">
        <title>Novel species isolated from a subtropical stream in China.</title>
        <authorList>
            <person name="Lu H."/>
        </authorList>
    </citation>
    <scope>NUCLEOTIDE SEQUENCE [LARGE SCALE GENOMIC DNA]</scope>
    <source>
        <strain evidence="2">FT81W</strain>
    </source>
</reference>
<keyword evidence="1" id="KW-0238">DNA-binding</keyword>
<evidence type="ECO:0000313" key="2">
    <source>
        <dbReference type="EMBL" id="MYM93009.1"/>
    </source>
</evidence>
<dbReference type="EMBL" id="WWCX01000002">
    <property type="protein sequence ID" value="MYM93009.1"/>
    <property type="molecule type" value="Genomic_DNA"/>
</dbReference>
<protein>
    <submittedName>
        <fullName evidence="2">HigA family addiction module antidote protein</fullName>
    </submittedName>
</protein>
<dbReference type="NCBIfam" id="TIGR02607">
    <property type="entry name" value="antidote_HigA"/>
    <property type="match status" value="1"/>
</dbReference>
<organism evidence="2 3">
    <name type="scientific">Duganella vulcania</name>
    <dbReference type="NCBI Taxonomy" id="2692166"/>
    <lineage>
        <taxon>Bacteria</taxon>
        <taxon>Pseudomonadati</taxon>
        <taxon>Pseudomonadota</taxon>
        <taxon>Betaproteobacteria</taxon>
        <taxon>Burkholderiales</taxon>
        <taxon>Oxalobacteraceae</taxon>
        <taxon>Telluria group</taxon>
        <taxon>Duganella</taxon>
    </lineage>
</organism>
<dbReference type="GO" id="GO:0003677">
    <property type="term" value="F:DNA binding"/>
    <property type="evidence" value="ECO:0007669"/>
    <property type="project" value="UniProtKB-KW"/>
</dbReference>
<dbReference type="Gene3D" id="1.10.260.40">
    <property type="entry name" value="lambda repressor-like DNA-binding domains"/>
    <property type="match status" value="1"/>
</dbReference>
<proteinExistence type="predicted"/>
<dbReference type="PANTHER" id="PTHR36924:SF1">
    <property type="entry name" value="ANTITOXIN HIGA-1"/>
    <property type="match status" value="1"/>
</dbReference>
<evidence type="ECO:0000313" key="3">
    <source>
        <dbReference type="Proteomes" id="UP000447355"/>
    </source>
</evidence>
<gene>
    <name evidence="2" type="ORF">GTP90_03930</name>
</gene>
<name>A0A845GK11_9BURK</name>